<dbReference type="InterPro" id="IPR038765">
    <property type="entry name" value="Papain-like_cys_pep_sf"/>
</dbReference>
<dbReference type="GO" id="GO:0004843">
    <property type="term" value="F:cysteine-type deubiquitinase activity"/>
    <property type="evidence" value="ECO:0007669"/>
    <property type="project" value="TreeGrafter"/>
</dbReference>
<dbReference type="GO" id="GO:0016579">
    <property type="term" value="P:protein deubiquitination"/>
    <property type="evidence" value="ECO:0007669"/>
    <property type="project" value="TreeGrafter"/>
</dbReference>
<dbReference type="EMBL" id="FQNC01000053">
    <property type="protein sequence ID" value="SGY88782.1"/>
    <property type="molecule type" value="Genomic_DNA"/>
</dbReference>
<feature type="region of interest" description="Disordered" evidence="1">
    <location>
        <begin position="1"/>
        <end position="205"/>
    </location>
</feature>
<feature type="compositionally biased region" description="Basic and acidic residues" evidence="1">
    <location>
        <begin position="179"/>
        <end position="191"/>
    </location>
</feature>
<name>A0A2X0P9N2_9BASI</name>
<keyword evidence="4" id="KW-1185">Reference proteome</keyword>
<feature type="compositionally biased region" description="Low complexity" evidence="1">
    <location>
        <begin position="119"/>
        <end position="156"/>
    </location>
</feature>
<organism evidence="3 4">
    <name type="scientific">Microbotryum silenes-dioicae</name>
    <dbReference type="NCBI Taxonomy" id="796604"/>
    <lineage>
        <taxon>Eukaryota</taxon>
        <taxon>Fungi</taxon>
        <taxon>Dikarya</taxon>
        <taxon>Basidiomycota</taxon>
        <taxon>Pucciniomycotina</taxon>
        <taxon>Microbotryomycetes</taxon>
        <taxon>Microbotryales</taxon>
        <taxon>Microbotryaceae</taxon>
        <taxon>Microbotryum</taxon>
    </lineage>
</organism>
<dbReference type="Pfam" id="PF02338">
    <property type="entry name" value="OTU"/>
    <property type="match status" value="1"/>
</dbReference>
<dbReference type="STRING" id="796604.A0A2X0P9N2"/>
<feature type="compositionally biased region" description="Basic and acidic residues" evidence="1">
    <location>
        <begin position="507"/>
        <end position="520"/>
    </location>
</feature>
<proteinExistence type="predicted"/>
<reference evidence="3 4" key="1">
    <citation type="submission" date="2016-11" db="EMBL/GenBank/DDBJ databases">
        <authorList>
            <person name="Jaros S."/>
            <person name="Januszkiewicz K."/>
            <person name="Wedrychowicz H."/>
        </authorList>
    </citation>
    <scope>NUCLEOTIDE SEQUENCE [LARGE SCALE GENOMIC DNA]</scope>
</reference>
<feature type="region of interest" description="Disordered" evidence="1">
    <location>
        <begin position="494"/>
        <end position="528"/>
    </location>
</feature>
<dbReference type="PANTHER" id="PTHR12419">
    <property type="entry name" value="OTU DOMAIN CONTAINING PROTEIN"/>
    <property type="match status" value="1"/>
</dbReference>
<dbReference type="InterPro" id="IPR050704">
    <property type="entry name" value="Peptidase_C85-like"/>
</dbReference>
<evidence type="ECO:0000313" key="3">
    <source>
        <dbReference type="EMBL" id="SGY88782.1"/>
    </source>
</evidence>
<accession>A0A2X0P9N2</accession>
<dbReference type="SUPFAM" id="SSF54001">
    <property type="entry name" value="Cysteine proteinases"/>
    <property type="match status" value="1"/>
</dbReference>
<sequence>MATVVDSSQGPSSSQAPTRSESLTSSLNPLLSRGKLNKATPSKKKKETKKKDKTKINPEQTVVGASTSTSSSAVTPTGTGTGSTKSPRGGAVGADGDEDDEASDLADQLLSQLEATRNAASPEATSSPSSAAPPSTSTPSTTTTSSSRTSVSSASTSKREKLHNLSDDMRHLLLPNSQGKDKDKDKDKDSGRGGLFASQGMSRQKMRKMRKEKELEQIKHHAQQEVLHANDNSIEEERQAMHEDVRAWASGSKRSIRMGIGAFDSSWGTMIIWSLTLRPYNSLYSAIADQANHLRLSVRIFFCTRQRHFTADLALTIQQTTKETYLTTRKHAAAYMRGHPDDFLPFLESSDQAEALMTPEEYENYCATVENTAEWGGEPEIRALAKHYNVQIHVLQAGTDLLKVGEDDLPLGPAGPIRISYHRKMYGLGEHYNSLVPATYAPPAVGVCDPIARCMIMSVRSRDTYEDRVETLDCNTALRTTFMRKLVDRLLAHPLQQASKTNPSSHEQYEDPGKENRPEKQPFGGGKP</sequence>
<feature type="compositionally biased region" description="Polar residues" evidence="1">
    <location>
        <begin position="1"/>
        <end position="29"/>
    </location>
</feature>
<dbReference type="InterPro" id="IPR003323">
    <property type="entry name" value="OTU_dom"/>
</dbReference>
<evidence type="ECO:0000256" key="1">
    <source>
        <dbReference type="SAM" id="MobiDB-lite"/>
    </source>
</evidence>
<feature type="compositionally biased region" description="Polar residues" evidence="1">
    <location>
        <begin position="496"/>
        <end position="506"/>
    </location>
</feature>
<evidence type="ECO:0000313" key="4">
    <source>
        <dbReference type="Proteomes" id="UP000249464"/>
    </source>
</evidence>
<evidence type="ECO:0000259" key="2">
    <source>
        <dbReference type="PROSITE" id="PS50802"/>
    </source>
</evidence>
<gene>
    <name evidence="3" type="primary">BQ5605_C137g13406</name>
    <name evidence="3" type="ORF">BQ5605_C137G13406</name>
</gene>
<dbReference type="Proteomes" id="UP000249464">
    <property type="component" value="Unassembled WGS sequence"/>
</dbReference>
<feature type="compositionally biased region" description="Low complexity" evidence="1">
    <location>
        <begin position="61"/>
        <end position="89"/>
    </location>
</feature>
<feature type="compositionally biased region" description="Basic and acidic residues" evidence="1">
    <location>
        <begin position="157"/>
        <end position="171"/>
    </location>
</feature>
<dbReference type="Gene3D" id="3.90.70.80">
    <property type="match status" value="1"/>
</dbReference>
<dbReference type="AlphaFoldDB" id="A0A2X0P9N2"/>
<dbReference type="CDD" id="cd22748">
    <property type="entry name" value="OTU_OTUD6-like"/>
    <property type="match status" value="1"/>
</dbReference>
<dbReference type="PROSITE" id="PS50802">
    <property type="entry name" value="OTU"/>
    <property type="match status" value="1"/>
</dbReference>
<dbReference type="PANTHER" id="PTHR12419:SF10">
    <property type="entry name" value="DEUBIQUITINASE OTUD6B"/>
    <property type="match status" value="1"/>
</dbReference>
<protein>
    <submittedName>
        <fullName evidence="3">BQ5605_C137g13406 protein</fullName>
    </submittedName>
</protein>
<feature type="domain" description="OTU" evidence="2">
    <location>
        <begin position="315"/>
        <end position="438"/>
    </location>
</feature>
<feature type="compositionally biased region" description="Basic residues" evidence="1">
    <location>
        <begin position="41"/>
        <end position="53"/>
    </location>
</feature>
<feature type="compositionally biased region" description="Acidic residues" evidence="1">
    <location>
        <begin position="95"/>
        <end position="104"/>
    </location>
</feature>